<name>A0A5M8B6G7_9BURK</name>
<proteinExistence type="predicted"/>
<dbReference type="Proteomes" id="UP000324324">
    <property type="component" value="Unassembled WGS sequence"/>
</dbReference>
<protein>
    <recommendedName>
        <fullName evidence="3">Abi family protein</fullName>
    </recommendedName>
</protein>
<reference evidence="1 2" key="1">
    <citation type="submission" date="2019-09" db="EMBL/GenBank/DDBJ databases">
        <title>Isolation of a novel species in the genus Cupriavidus from patients with sepsis using whole genome sequencing.</title>
        <authorList>
            <person name="Kweon O.J."/>
            <person name="Lee M.-K."/>
        </authorList>
    </citation>
    <scope>NUCLEOTIDE SEQUENCE [LARGE SCALE GENOMIC DNA]</scope>
    <source>
        <strain evidence="1 2">MKL-01</strain>
    </source>
</reference>
<accession>A0A5M8B6G7</accession>
<evidence type="ECO:0000313" key="2">
    <source>
        <dbReference type="Proteomes" id="UP000324324"/>
    </source>
</evidence>
<organism evidence="1 2">
    <name type="scientific">Cupriavidus cauae</name>
    <dbReference type="NCBI Taxonomy" id="2608999"/>
    <lineage>
        <taxon>Bacteria</taxon>
        <taxon>Pseudomonadati</taxon>
        <taxon>Pseudomonadota</taxon>
        <taxon>Betaproteobacteria</taxon>
        <taxon>Burkholderiales</taxon>
        <taxon>Burkholderiaceae</taxon>
        <taxon>Cupriavidus</taxon>
    </lineage>
</organism>
<evidence type="ECO:0000313" key="1">
    <source>
        <dbReference type="EMBL" id="KAA6130879.1"/>
    </source>
</evidence>
<dbReference type="AlphaFoldDB" id="A0A5M8B6G7"/>
<gene>
    <name evidence="1" type="ORF">F1599_03920</name>
</gene>
<sequence length="232" mass="26162">MQGFYPALQRTFSVARLHAYHDGEPAPSKLDIATRYAHNMDVAMRLSPALHVLEVALRNNIHSAFSAKYGTATWYDTAEWLGYKQIGQIAVARTTLHKAQKTETPDRLVAELTMGFWAGLFAGYYEAYWRAQPDLLRAIFPHAPRHLRQRNAISALLQPLRTLRNRVSHWERVAHLPDLAQRKQDIDRVVRSLCPAAACLLTHCDPFDGALSAAAFAACRTKVQPCFEPEEA</sequence>
<evidence type="ECO:0008006" key="3">
    <source>
        <dbReference type="Google" id="ProtNLM"/>
    </source>
</evidence>
<dbReference type="RefSeq" id="WP_149319575.1">
    <property type="nucleotide sequence ID" value="NZ_CP080294.1"/>
</dbReference>
<dbReference type="EMBL" id="VWRN01000015">
    <property type="protein sequence ID" value="KAA6130879.1"/>
    <property type="molecule type" value="Genomic_DNA"/>
</dbReference>
<comment type="caution">
    <text evidence="1">The sequence shown here is derived from an EMBL/GenBank/DDBJ whole genome shotgun (WGS) entry which is preliminary data.</text>
</comment>
<keyword evidence="2" id="KW-1185">Reference proteome</keyword>